<dbReference type="SUPFAM" id="SSF54427">
    <property type="entry name" value="NTF2-like"/>
    <property type="match status" value="1"/>
</dbReference>
<dbReference type="Proteomes" id="UP001214441">
    <property type="component" value="Unassembled WGS sequence"/>
</dbReference>
<dbReference type="Gene3D" id="3.10.450.50">
    <property type="match status" value="1"/>
</dbReference>
<proteinExistence type="predicted"/>
<dbReference type="EMBL" id="JANCPR020000025">
    <property type="protein sequence ID" value="MDJ1134993.1"/>
    <property type="molecule type" value="Genomic_DNA"/>
</dbReference>
<accession>A0ABT7A0X8</accession>
<evidence type="ECO:0000259" key="1">
    <source>
        <dbReference type="Pfam" id="PF13577"/>
    </source>
</evidence>
<sequence>MNHPSPARPGAVSAELYVSIQQFYAQHMQLLDSGKIDDWSAFFTEDGEYAANAHPVPVRGRVAIADRMRQTVSRLEEERGTRRHWVGMIQASWHGEEVRARSYALVLQSSTHGAPFIRATTTCEDTLVPDGTSWLVRRRFVQGDVPEEGGGA</sequence>
<dbReference type="RefSeq" id="WP_274041395.1">
    <property type="nucleotide sequence ID" value="NZ_JANCPR020000025.1"/>
</dbReference>
<feature type="domain" description="SnoaL-like" evidence="1">
    <location>
        <begin position="14"/>
        <end position="139"/>
    </location>
</feature>
<dbReference type="Pfam" id="PF13577">
    <property type="entry name" value="SnoaL_4"/>
    <property type="match status" value="1"/>
</dbReference>
<comment type="caution">
    <text evidence="2">The sequence shown here is derived from an EMBL/GenBank/DDBJ whole genome shotgun (WGS) entry which is preliminary data.</text>
</comment>
<evidence type="ECO:0000313" key="3">
    <source>
        <dbReference type="Proteomes" id="UP001214441"/>
    </source>
</evidence>
<reference evidence="2 3" key="1">
    <citation type="submission" date="2023-05" db="EMBL/GenBank/DDBJ databases">
        <title>Streptantibioticus silvisoli sp. nov., acidotolerant actinomycetes 1 from pine litter.</title>
        <authorList>
            <person name="Swiecimska M."/>
            <person name="Golinska P."/>
            <person name="Sangal V."/>
            <person name="Wachnowicz B."/>
            <person name="Goodfellow M."/>
        </authorList>
    </citation>
    <scope>NUCLEOTIDE SEQUENCE [LARGE SCALE GENOMIC DNA]</scope>
    <source>
        <strain evidence="2 3">DSM 42109</strain>
    </source>
</reference>
<dbReference type="InterPro" id="IPR032710">
    <property type="entry name" value="NTF2-like_dom_sf"/>
</dbReference>
<gene>
    <name evidence="2" type="ORF">NMN56_024145</name>
</gene>
<dbReference type="InterPro" id="IPR037401">
    <property type="entry name" value="SnoaL-like"/>
</dbReference>
<name>A0ABT7A0X8_9ACTN</name>
<organism evidence="2 3">
    <name type="scientific">Streptomyces iconiensis</name>
    <dbReference type="NCBI Taxonomy" id="1384038"/>
    <lineage>
        <taxon>Bacteria</taxon>
        <taxon>Bacillati</taxon>
        <taxon>Actinomycetota</taxon>
        <taxon>Actinomycetes</taxon>
        <taxon>Kitasatosporales</taxon>
        <taxon>Streptomycetaceae</taxon>
        <taxon>Streptomyces</taxon>
    </lineage>
</organism>
<keyword evidence="3" id="KW-1185">Reference proteome</keyword>
<protein>
    <submittedName>
        <fullName evidence="2">Nuclear transport factor 2 family protein</fullName>
    </submittedName>
</protein>
<evidence type="ECO:0000313" key="2">
    <source>
        <dbReference type="EMBL" id="MDJ1134993.1"/>
    </source>
</evidence>